<dbReference type="PANTHER" id="PTHR11439">
    <property type="entry name" value="GAG-POL-RELATED RETROTRANSPOSON"/>
    <property type="match status" value="1"/>
</dbReference>
<dbReference type="InterPro" id="IPR057670">
    <property type="entry name" value="SH3_retrovirus"/>
</dbReference>
<feature type="domain" description="Retroviral polymerase SH3-like" evidence="4">
    <location>
        <begin position="12"/>
        <end position="66"/>
    </location>
</feature>
<feature type="compositionally biased region" description="Basic and acidic residues" evidence="2">
    <location>
        <begin position="123"/>
        <end position="140"/>
    </location>
</feature>
<feature type="region of interest" description="Disordered" evidence="2">
    <location>
        <begin position="100"/>
        <end position="140"/>
    </location>
</feature>
<reference evidence="5" key="1">
    <citation type="journal article" date="2019" name="Sci. Rep.">
        <title>Draft genome of Tanacetum cinerariifolium, the natural source of mosquito coil.</title>
        <authorList>
            <person name="Yamashiro T."/>
            <person name="Shiraishi A."/>
            <person name="Satake H."/>
            <person name="Nakayama K."/>
        </authorList>
    </citation>
    <scope>NUCLEOTIDE SEQUENCE</scope>
</reference>
<proteinExistence type="predicted"/>
<dbReference type="Pfam" id="PF25597">
    <property type="entry name" value="SH3_retrovirus"/>
    <property type="match status" value="1"/>
</dbReference>
<dbReference type="InterPro" id="IPR013103">
    <property type="entry name" value="RVT_2"/>
</dbReference>
<organism evidence="5">
    <name type="scientific">Tanacetum cinerariifolium</name>
    <name type="common">Dalmatian daisy</name>
    <name type="synonym">Chrysanthemum cinerariifolium</name>
    <dbReference type="NCBI Taxonomy" id="118510"/>
    <lineage>
        <taxon>Eukaryota</taxon>
        <taxon>Viridiplantae</taxon>
        <taxon>Streptophyta</taxon>
        <taxon>Embryophyta</taxon>
        <taxon>Tracheophyta</taxon>
        <taxon>Spermatophyta</taxon>
        <taxon>Magnoliopsida</taxon>
        <taxon>eudicotyledons</taxon>
        <taxon>Gunneridae</taxon>
        <taxon>Pentapetalae</taxon>
        <taxon>asterids</taxon>
        <taxon>campanulids</taxon>
        <taxon>Asterales</taxon>
        <taxon>Asteraceae</taxon>
        <taxon>Asteroideae</taxon>
        <taxon>Anthemideae</taxon>
        <taxon>Anthemidinae</taxon>
        <taxon>Tanacetum</taxon>
    </lineage>
</organism>
<evidence type="ECO:0000256" key="1">
    <source>
        <dbReference type="SAM" id="Coils"/>
    </source>
</evidence>
<dbReference type="EMBL" id="BKCJ010010360">
    <property type="protein sequence ID" value="GEU91232.1"/>
    <property type="molecule type" value="Genomic_DNA"/>
</dbReference>
<keyword evidence="1" id="KW-0175">Coiled coil</keyword>
<gene>
    <name evidence="5" type="ORF">Tci_063210</name>
</gene>
<sequence>MDFWTSKSLCSFVHLRVTDTSLGKFDRKADEGFFVGYSTYSKAFKVFNTRTKIIEENLHITFLENKPNVTGIGPNWMFDINSLTLSMNYQPVFAWNQTNGNVGPKSSEDEVVDDAGNKSTKVSRKENGVQDPAKEEKDANGNRIFTHVSAAGSTYVYLGGSIPVNVATLLNADLPTDPLMPDLEYTVDLWDSRIFSGAYNDEVEGVKADFNNLELTTVISPIPTTRIHKDHPIEKIIGDLLSSLQTRRMTKTSQEHAMSTFLYGIIEEEVYVCQPFGFEDPHFPNKVYKVEKALYGLHQAPRAWYETLSMYLLENRFRRGIIDKTLFIKKDRGELTFFLGLQVMQKDDGIFISQDKFEVTPKVSHLHVVKMIFRYLKGQPKLGLWYPRDLPFDLEAFSDSDYAGASLDRNPQQEVVNFLVFDLEKAKTTQAKEIADLKKRVKKLERKKKLRTLSLKRLWKIEIALVDETQGRMNEEEMFRVNDIDGDEVIVDATTGEEIDQSTKVVEKEVSTADPITTAGEVVTTAEDVEAKDKDKGIMVEPENPLKKKDQIAIDEEVARKLKAQMKAEIEEEERIAREKNEANVAVIKQWDEVQAKTDADMELAQKIQTEE</sequence>
<dbReference type="AlphaFoldDB" id="A0A6L2P1S8"/>
<name>A0A6L2P1S8_TANCI</name>
<evidence type="ECO:0000259" key="3">
    <source>
        <dbReference type="Pfam" id="PF07727"/>
    </source>
</evidence>
<evidence type="ECO:0000313" key="5">
    <source>
        <dbReference type="EMBL" id="GEU91232.1"/>
    </source>
</evidence>
<protein>
    <submittedName>
        <fullName evidence="5">Putative ribonuclease H-like domain-containing protein</fullName>
    </submittedName>
</protein>
<evidence type="ECO:0000259" key="4">
    <source>
        <dbReference type="Pfam" id="PF25597"/>
    </source>
</evidence>
<comment type="caution">
    <text evidence="5">The sequence shown here is derived from an EMBL/GenBank/DDBJ whole genome shotgun (WGS) entry which is preliminary data.</text>
</comment>
<evidence type="ECO:0000256" key="2">
    <source>
        <dbReference type="SAM" id="MobiDB-lite"/>
    </source>
</evidence>
<accession>A0A6L2P1S8</accession>
<dbReference type="PANTHER" id="PTHR11439:SF495">
    <property type="entry name" value="REVERSE TRANSCRIPTASE, RNA-DEPENDENT DNA POLYMERASE-RELATED"/>
    <property type="match status" value="1"/>
</dbReference>
<feature type="coiled-coil region" evidence="1">
    <location>
        <begin position="556"/>
        <end position="583"/>
    </location>
</feature>
<dbReference type="Pfam" id="PF07727">
    <property type="entry name" value="RVT_2"/>
    <property type="match status" value="1"/>
</dbReference>
<feature type="domain" description="Reverse transcriptase Ty1/copia-type" evidence="3">
    <location>
        <begin position="256"/>
        <end position="353"/>
    </location>
</feature>